<dbReference type="OrthoDB" id="5295350at2"/>
<dbReference type="KEGG" id="chya:V22_22780"/>
<feature type="transmembrane region" description="Helical" evidence="2">
    <location>
        <begin position="79"/>
        <end position="101"/>
    </location>
</feature>
<keyword evidence="2" id="KW-1133">Transmembrane helix</keyword>
<sequence>MAGYREHITVSGLCGVGYGTLSALALGFTPTQGAIAGCLTWIGGMLPDLDAQRGKPVQELTALVAAVGPMLAVRQLVEVTGSIDATILAAMLLYAGIRYGGTWALARFSVHRGMFHSVPALIIAAEIVFLAYKSPEVPVRILMAGGIAVGFFSHLLLDELYSVQWRGIAPRLAKSAGTAIKFFGPRFAPNAFAYGLMMFLTYGVIVKTDLLTQNWMVRDSVGPTDPSATVEVDGDSNDVQPREAAKPKLKEPLNELDRIAEEFGPKPL</sequence>
<feature type="transmembrane region" description="Helical" evidence="2">
    <location>
        <begin position="191"/>
        <end position="210"/>
    </location>
</feature>
<feature type="transmembrane region" description="Helical" evidence="2">
    <location>
        <begin position="113"/>
        <end position="132"/>
    </location>
</feature>
<organism evidence="3 4">
    <name type="scientific">Calycomorphotria hydatis</name>
    <dbReference type="NCBI Taxonomy" id="2528027"/>
    <lineage>
        <taxon>Bacteria</taxon>
        <taxon>Pseudomonadati</taxon>
        <taxon>Planctomycetota</taxon>
        <taxon>Planctomycetia</taxon>
        <taxon>Planctomycetales</taxon>
        <taxon>Planctomycetaceae</taxon>
        <taxon>Calycomorphotria</taxon>
    </lineage>
</organism>
<keyword evidence="4" id="KW-1185">Reference proteome</keyword>
<evidence type="ECO:0008006" key="5">
    <source>
        <dbReference type="Google" id="ProtNLM"/>
    </source>
</evidence>
<accession>A0A517T9I5</accession>
<evidence type="ECO:0000313" key="3">
    <source>
        <dbReference type="EMBL" id="QDT65032.1"/>
    </source>
</evidence>
<protein>
    <recommendedName>
        <fullName evidence="5">Metal-dependent hydrolase</fullName>
    </recommendedName>
</protein>
<dbReference type="Pfam" id="PF04307">
    <property type="entry name" value="YdjM"/>
    <property type="match status" value="1"/>
</dbReference>
<evidence type="ECO:0000313" key="4">
    <source>
        <dbReference type="Proteomes" id="UP000319976"/>
    </source>
</evidence>
<dbReference type="EMBL" id="CP036316">
    <property type="protein sequence ID" value="QDT65032.1"/>
    <property type="molecule type" value="Genomic_DNA"/>
</dbReference>
<feature type="region of interest" description="Disordered" evidence="1">
    <location>
        <begin position="225"/>
        <end position="251"/>
    </location>
</feature>
<dbReference type="AlphaFoldDB" id="A0A517T9I5"/>
<name>A0A517T9I5_9PLAN</name>
<dbReference type="Proteomes" id="UP000319976">
    <property type="component" value="Chromosome"/>
</dbReference>
<dbReference type="InterPro" id="IPR007404">
    <property type="entry name" value="YdjM-like"/>
</dbReference>
<reference evidence="3 4" key="1">
    <citation type="submission" date="2019-02" db="EMBL/GenBank/DDBJ databases">
        <title>Deep-cultivation of Planctomycetes and their phenomic and genomic characterization uncovers novel biology.</title>
        <authorList>
            <person name="Wiegand S."/>
            <person name="Jogler M."/>
            <person name="Boedeker C."/>
            <person name="Pinto D."/>
            <person name="Vollmers J."/>
            <person name="Rivas-Marin E."/>
            <person name="Kohn T."/>
            <person name="Peeters S.H."/>
            <person name="Heuer A."/>
            <person name="Rast P."/>
            <person name="Oberbeckmann S."/>
            <person name="Bunk B."/>
            <person name="Jeske O."/>
            <person name="Meyerdierks A."/>
            <person name="Storesund J.E."/>
            <person name="Kallscheuer N."/>
            <person name="Luecker S."/>
            <person name="Lage O.M."/>
            <person name="Pohl T."/>
            <person name="Merkel B.J."/>
            <person name="Hornburger P."/>
            <person name="Mueller R.-W."/>
            <person name="Bruemmer F."/>
            <person name="Labrenz M."/>
            <person name="Spormann A.M."/>
            <person name="Op den Camp H."/>
            <person name="Overmann J."/>
            <person name="Amann R."/>
            <person name="Jetten M.S.M."/>
            <person name="Mascher T."/>
            <person name="Medema M.H."/>
            <person name="Devos D.P."/>
            <person name="Kaster A.-K."/>
            <person name="Ovreas L."/>
            <person name="Rohde M."/>
            <person name="Galperin M.Y."/>
            <person name="Jogler C."/>
        </authorList>
    </citation>
    <scope>NUCLEOTIDE SEQUENCE [LARGE SCALE GENOMIC DNA]</scope>
    <source>
        <strain evidence="3 4">V22</strain>
    </source>
</reference>
<feature type="transmembrane region" description="Helical" evidence="2">
    <location>
        <begin position="139"/>
        <end position="157"/>
    </location>
</feature>
<evidence type="ECO:0000256" key="1">
    <source>
        <dbReference type="SAM" id="MobiDB-lite"/>
    </source>
</evidence>
<keyword evidence="2" id="KW-0472">Membrane</keyword>
<proteinExistence type="predicted"/>
<gene>
    <name evidence="3" type="ORF">V22_22780</name>
</gene>
<evidence type="ECO:0000256" key="2">
    <source>
        <dbReference type="SAM" id="Phobius"/>
    </source>
</evidence>
<keyword evidence="2" id="KW-0812">Transmembrane</keyword>
<feature type="compositionally biased region" description="Basic and acidic residues" evidence="1">
    <location>
        <begin position="240"/>
        <end position="251"/>
    </location>
</feature>
<dbReference type="RefSeq" id="WP_145262690.1">
    <property type="nucleotide sequence ID" value="NZ_CP036316.1"/>
</dbReference>